<protein>
    <recommendedName>
        <fullName evidence="3">AbiJ-NTD3 domain-containing protein</fullName>
    </recommendedName>
</protein>
<evidence type="ECO:0000313" key="2">
    <source>
        <dbReference type="Proteomes" id="UP001216440"/>
    </source>
</evidence>
<reference evidence="1 2" key="1">
    <citation type="submission" date="2023-03" db="EMBL/GenBank/DDBJ databases">
        <authorList>
            <person name="Mo P."/>
        </authorList>
    </citation>
    <scope>NUCLEOTIDE SEQUENCE [LARGE SCALE GENOMIC DNA]</scope>
    <source>
        <strain evidence="1 2">HUAS 5</strain>
        <plasmid evidence="1 2">punmamed2</plasmid>
    </source>
</reference>
<name>A0ABY8KBD2_9ACTN</name>
<gene>
    <name evidence="1" type="ORF">PYS65_34200</name>
</gene>
<keyword evidence="2" id="KW-1185">Reference proteome</keyword>
<keyword evidence="1" id="KW-0614">Plasmid</keyword>
<proteinExistence type="predicted"/>
<evidence type="ECO:0008006" key="3">
    <source>
        <dbReference type="Google" id="ProtNLM"/>
    </source>
</evidence>
<organism evidence="1 2">
    <name type="scientific">Streptomyces cathayae</name>
    <dbReference type="NCBI Taxonomy" id="3031124"/>
    <lineage>
        <taxon>Bacteria</taxon>
        <taxon>Bacillati</taxon>
        <taxon>Actinomycetota</taxon>
        <taxon>Actinomycetes</taxon>
        <taxon>Kitasatosporales</taxon>
        <taxon>Streptomycetaceae</taxon>
        <taxon>Streptomyces</taxon>
    </lineage>
</organism>
<dbReference type="RefSeq" id="WP_279338198.1">
    <property type="nucleotide sequence ID" value="NZ_CP121683.1"/>
</dbReference>
<evidence type="ECO:0000313" key="1">
    <source>
        <dbReference type="EMBL" id="WGD45147.1"/>
    </source>
</evidence>
<dbReference type="Proteomes" id="UP001216440">
    <property type="component" value="Plasmid punmamed2"/>
</dbReference>
<sequence length="315" mass="35726">MTEAIRMEQLRELVKQELVRKTTGSTLPGVCQRLGMSLLDETGHLNGYSKGQYVRERLESVGDRELPDLARRVVAQLGSDELEAVLARMGPRGASGEFRNLIFAGIGPKPRIVYPDAVGNHLRLEENAEFWLLYDQPLTFEGLTWGHLLDWWRSTEPAVSGLDDARASSHLYRRLKQSLDEKSPPEHTFFAAYARRLAGPGGTDLPAMLPQVHLHYDPYTKAMRGDRPGRLTRERMDFLMLLPNGVRVVLEVDGVHHYSEDGRPSPRVYADMVREDRALRLAGYEVYRFGGYELMQAGAEALVDRFFDEFFAGFD</sequence>
<dbReference type="EMBL" id="CP121683">
    <property type="protein sequence ID" value="WGD45147.1"/>
    <property type="molecule type" value="Genomic_DNA"/>
</dbReference>
<accession>A0ABY8KBD2</accession>
<geneLocation type="plasmid" evidence="1 2">
    <name>punmamed2</name>
</geneLocation>